<evidence type="ECO:0000313" key="3">
    <source>
        <dbReference type="Proteomes" id="UP001138500"/>
    </source>
</evidence>
<comment type="caution">
    <text evidence="2">The sequence shown here is derived from an EMBL/GenBank/DDBJ whole genome shotgun (WGS) entry which is preliminary data.</text>
</comment>
<evidence type="ECO:0000256" key="1">
    <source>
        <dbReference type="SAM" id="MobiDB-lite"/>
    </source>
</evidence>
<name>A0A9W7SHV9_9PEZI</name>
<proteinExistence type="predicted"/>
<sequence>MANGLPSQTAKNICTSQEIERLACTLLNSQEVTNVSPRRPLPDTSPWPPRHRREHSTHPSTNPHTALFPPRRNHTDRFDQIDWTAAAAQWGGDVKPDSYKTFISRLTKKIREAKGKGTTSSDDASSAAVAGPAKGKGKKRKAAAGPADGAAEEENDDQEKPAAKKGKGKAAGAKKVKKGAKAAVEHGESFCPSWGERMGFVLTMCQMLVPRTASRLRRATTLIELSTADERLQSRRSAAICWAGTNDRSM</sequence>
<protein>
    <submittedName>
        <fullName evidence="2">Uncharacterized protein</fullName>
    </submittedName>
</protein>
<keyword evidence="3" id="KW-1185">Reference proteome</keyword>
<feature type="compositionally biased region" description="Low complexity" evidence="1">
    <location>
        <begin position="116"/>
        <end position="133"/>
    </location>
</feature>
<reference evidence="2 3" key="1">
    <citation type="journal article" date="2018" name="IMA Fungus">
        <title>IMA Genome-F 10: Nine draft genome sequences of Claviceps purpurea s.lat., including C. arundinis, C. humidiphila, and C. cf. spartinae, pseudomolecules for the pitch canker pathogen Fusarium circinatum, draft genome of Davidsoniella eucalypti, Grosmannia galeiformis, Quambalaria eucalypti, and Teratosphaeria destructans.</title>
        <authorList>
            <person name="Wingfield B.D."/>
            <person name="Liu M."/>
            <person name="Nguyen H.D."/>
            <person name="Lane F.A."/>
            <person name="Morgan S.W."/>
            <person name="De Vos L."/>
            <person name="Wilken P.M."/>
            <person name="Duong T.A."/>
            <person name="Aylward J."/>
            <person name="Coetzee M.P."/>
            <person name="Dadej K."/>
            <person name="De Beer Z.W."/>
            <person name="Findlay W."/>
            <person name="Havenga M."/>
            <person name="Kolarik M."/>
            <person name="Menzies J.G."/>
            <person name="Naidoo K."/>
            <person name="Pochopski O."/>
            <person name="Shoukouhi P."/>
            <person name="Santana Q.C."/>
            <person name="Seifert K.A."/>
            <person name="Soal N."/>
            <person name="Steenkamp E.T."/>
            <person name="Tatham C.T."/>
            <person name="van der Nest M.A."/>
            <person name="Wingfield M.J."/>
        </authorList>
    </citation>
    <scope>NUCLEOTIDE SEQUENCE [LARGE SCALE GENOMIC DNA]</scope>
    <source>
        <strain evidence="2">CMW44962</strain>
    </source>
</reference>
<organism evidence="2 3">
    <name type="scientific">Teratosphaeria destructans</name>
    <dbReference type="NCBI Taxonomy" id="418781"/>
    <lineage>
        <taxon>Eukaryota</taxon>
        <taxon>Fungi</taxon>
        <taxon>Dikarya</taxon>
        <taxon>Ascomycota</taxon>
        <taxon>Pezizomycotina</taxon>
        <taxon>Dothideomycetes</taxon>
        <taxon>Dothideomycetidae</taxon>
        <taxon>Mycosphaerellales</taxon>
        <taxon>Teratosphaeriaceae</taxon>
        <taxon>Teratosphaeria</taxon>
    </lineage>
</organism>
<accession>A0A9W7SHV9</accession>
<dbReference type="Proteomes" id="UP001138500">
    <property type="component" value="Unassembled WGS sequence"/>
</dbReference>
<dbReference type="AlphaFoldDB" id="A0A9W7SHV9"/>
<feature type="region of interest" description="Disordered" evidence="1">
    <location>
        <begin position="112"/>
        <end position="175"/>
    </location>
</feature>
<dbReference type="OrthoDB" id="3919995at2759"/>
<dbReference type="EMBL" id="RIBY02002578">
    <property type="protein sequence ID" value="KAH9809194.1"/>
    <property type="molecule type" value="Genomic_DNA"/>
</dbReference>
<gene>
    <name evidence="2" type="ORF">Tdes44962_MAKER06222</name>
</gene>
<feature type="region of interest" description="Disordered" evidence="1">
    <location>
        <begin position="34"/>
        <end position="74"/>
    </location>
</feature>
<evidence type="ECO:0000313" key="2">
    <source>
        <dbReference type="EMBL" id="KAH9809194.1"/>
    </source>
</evidence>
<reference evidence="2 3" key="2">
    <citation type="journal article" date="2021" name="Curr. Genet.">
        <title>Genetic response to nitrogen starvation in the aggressive Eucalyptus foliar pathogen Teratosphaeria destructans.</title>
        <authorList>
            <person name="Havenga M."/>
            <person name="Wingfield B.D."/>
            <person name="Wingfield M.J."/>
            <person name="Dreyer L.L."/>
            <person name="Roets F."/>
            <person name="Aylward J."/>
        </authorList>
    </citation>
    <scope>NUCLEOTIDE SEQUENCE [LARGE SCALE GENOMIC DNA]</scope>
    <source>
        <strain evidence="2">CMW44962</strain>
    </source>
</reference>
<feature type="compositionally biased region" description="Basic residues" evidence="1">
    <location>
        <begin position="163"/>
        <end position="175"/>
    </location>
</feature>